<evidence type="ECO:0000256" key="1">
    <source>
        <dbReference type="ARBA" id="ARBA00004651"/>
    </source>
</evidence>
<dbReference type="GO" id="GO:0005886">
    <property type="term" value="C:plasma membrane"/>
    <property type="evidence" value="ECO:0007669"/>
    <property type="project" value="UniProtKB-SubCell"/>
</dbReference>
<evidence type="ECO:0000256" key="7">
    <source>
        <dbReference type="SAM" id="Phobius"/>
    </source>
</evidence>
<keyword evidence="6 7" id="KW-0472">Membrane</keyword>
<evidence type="ECO:0000256" key="6">
    <source>
        <dbReference type="ARBA" id="ARBA00023136"/>
    </source>
</evidence>
<comment type="caution">
    <text evidence="8">The sequence shown here is derived from an EMBL/GenBank/DDBJ whole genome shotgun (WGS) entry which is preliminary data.</text>
</comment>
<dbReference type="RefSeq" id="WP_108313304.1">
    <property type="nucleotide sequence ID" value="NZ_NESN01000004.1"/>
</dbReference>
<evidence type="ECO:0000256" key="3">
    <source>
        <dbReference type="ARBA" id="ARBA00022475"/>
    </source>
</evidence>
<keyword evidence="3" id="KW-1003">Cell membrane</keyword>
<dbReference type="EMBL" id="NESN01000004">
    <property type="protein sequence ID" value="PUE52940.1"/>
    <property type="molecule type" value="Genomic_DNA"/>
</dbReference>
<dbReference type="GO" id="GO:0015109">
    <property type="term" value="F:chromate transmembrane transporter activity"/>
    <property type="evidence" value="ECO:0007669"/>
    <property type="project" value="InterPro"/>
</dbReference>
<comment type="similarity">
    <text evidence="2">Belongs to the chromate ion transporter (CHR) (TC 2.A.51) family.</text>
</comment>
<reference evidence="8 9" key="1">
    <citation type="submission" date="2017-04" db="EMBL/GenBank/DDBJ databases">
        <title>Unexpected and diverse lifestyles within the genus Limnohabitans.</title>
        <authorList>
            <person name="Kasalicky V."/>
            <person name="Mehrshad M."/>
            <person name="Andrei S.-A."/>
            <person name="Salcher M."/>
            <person name="Kratochvilova H."/>
            <person name="Simek K."/>
            <person name="Ghai R."/>
        </authorList>
    </citation>
    <scope>NUCLEOTIDE SEQUENCE [LARGE SCALE GENOMIC DNA]</scope>
    <source>
        <strain evidence="8 9">II-B4</strain>
    </source>
</reference>
<feature type="transmembrane region" description="Helical" evidence="7">
    <location>
        <begin position="137"/>
        <end position="156"/>
    </location>
</feature>
<keyword evidence="9" id="KW-1185">Reference proteome</keyword>
<evidence type="ECO:0000256" key="5">
    <source>
        <dbReference type="ARBA" id="ARBA00022989"/>
    </source>
</evidence>
<dbReference type="AlphaFoldDB" id="A0A315E4X7"/>
<feature type="transmembrane region" description="Helical" evidence="7">
    <location>
        <begin position="12"/>
        <end position="32"/>
    </location>
</feature>
<dbReference type="InterPro" id="IPR003370">
    <property type="entry name" value="Chromate_transpt"/>
</dbReference>
<protein>
    <submittedName>
        <fullName evidence="8">Chromate transporter</fullName>
    </submittedName>
</protein>
<feature type="transmembrane region" description="Helical" evidence="7">
    <location>
        <begin position="176"/>
        <end position="199"/>
    </location>
</feature>
<organism evidence="8 9">
    <name type="scientific">Limnohabitans parvus II-B4</name>
    <dbReference type="NCBI Taxonomy" id="1293052"/>
    <lineage>
        <taxon>Bacteria</taxon>
        <taxon>Pseudomonadati</taxon>
        <taxon>Pseudomonadota</taxon>
        <taxon>Betaproteobacteria</taxon>
        <taxon>Burkholderiales</taxon>
        <taxon>Comamonadaceae</taxon>
        <taxon>Limnohabitans</taxon>
    </lineage>
</organism>
<evidence type="ECO:0000256" key="4">
    <source>
        <dbReference type="ARBA" id="ARBA00022692"/>
    </source>
</evidence>
<dbReference type="Proteomes" id="UP000250790">
    <property type="component" value="Unassembled WGS sequence"/>
</dbReference>
<proteinExistence type="inferred from homology"/>
<name>A0A315E4X7_9BURK</name>
<evidence type="ECO:0000313" key="9">
    <source>
        <dbReference type="Proteomes" id="UP000250790"/>
    </source>
</evidence>
<sequence length="200" mass="21467">MNPVLHLSAQEWLSLFNHFASLSLLAVGGAITTAPDMHRYLVDETHWLSDAQFTSSIALAQAAPGPNILFVALMGWNVGLNAGAGLGGGWTSVALASLGVAVTMLGIMLPSSILTYTATRWAHKHREKIGIRAFKSGMAPIVIALLLATAWLLTVSHNQPARDWPLYVLTALTTLVVWRTKLHMLWLIGLGALLGALGWV</sequence>
<dbReference type="PANTHER" id="PTHR43663">
    <property type="entry name" value="CHROMATE TRANSPORT PROTEIN-RELATED"/>
    <property type="match status" value="1"/>
</dbReference>
<gene>
    <name evidence="8" type="ORF">B9Z37_12370</name>
</gene>
<feature type="transmembrane region" description="Helical" evidence="7">
    <location>
        <begin position="93"/>
        <end position="116"/>
    </location>
</feature>
<dbReference type="OrthoDB" id="556585at2"/>
<dbReference type="InterPro" id="IPR052518">
    <property type="entry name" value="CHR_Transporter"/>
</dbReference>
<evidence type="ECO:0000256" key="2">
    <source>
        <dbReference type="ARBA" id="ARBA00005262"/>
    </source>
</evidence>
<accession>A0A315E4X7</accession>
<dbReference type="Pfam" id="PF02417">
    <property type="entry name" value="Chromate_transp"/>
    <property type="match status" value="1"/>
</dbReference>
<keyword evidence="5 7" id="KW-1133">Transmembrane helix</keyword>
<evidence type="ECO:0000313" key="8">
    <source>
        <dbReference type="EMBL" id="PUE52940.1"/>
    </source>
</evidence>
<comment type="subcellular location">
    <subcellularLocation>
        <location evidence="1">Cell membrane</location>
        <topology evidence="1">Multi-pass membrane protein</topology>
    </subcellularLocation>
</comment>
<dbReference type="PANTHER" id="PTHR43663:SF1">
    <property type="entry name" value="CHROMATE TRANSPORTER"/>
    <property type="match status" value="1"/>
</dbReference>
<keyword evidence="4 7" id="KW-0812">Transmembrane</keyword>